<feature type="transmembrane region" description="Helical" evidence="1">
    <location>
        <begin position="23"/>
        <end position="48"/>
    </location>
</feature>
<reference evidence="2" key="1">
    <citation type="submission" date="2023-07" db="EMBL/GenBank/DDBJ databases">
        <authorList>
            <consortium name="AG Swart"/>
            <person name="Singh M."/>
            <person name="Singh A."/>
            <person name="Seah K."/>
            <person name="Emmerich C."/>
        </authorList>
    </citation>
    <scope>NUCLEOTIDE SEQUENCE</scope>
    <source>
        <strain evidence="2">DP1</strain>
    </source>
</reference>
<dbReference type="Proteomes" id="UP001295684">
    <property type="component" value="Unassembled WGS sequence"/>
</dbReference>
<sequence length="334" mass="38572">MEGPIPFSSTISDSEDETNDSCIIYMIYLSVLLVLSVLTVVLTCWWTTKFFLLFKTRKKLTTIFLFVLTLSSVARLAYFITEIIWRQGECSISVSRCGEEPIYWLSATLFSSAIVINIFNWIYQTLRMKKFITGVRQKQVVHHVLFACFSGLVLLAYFMFLLGVCVFDEGDSVVGRIFTLFYGITFFFIAVVFIFVGWKFYKEYKKFFEDRAKKIKCKIILSITVISSTFAMKGLVNIAYFWGDLNSRFRSEWLRTNTLWYPLLLFFYFTITEIFPTIFLCMGVRSISHQLKKQNEEDNKCNLAITNTSNGTLAESLNSVSNISVARDISRSAP</sequence>
<feature type="transmembrane region" description="Helical" evidence="1">
    <location>
        <begin position="173"/>
        <end position="198"/>
    </location>
</feature>
<feature type="transmembrane region" description="Helical" evidence="1">
    <location>
        <begin position="219"/>
        <end position="243"/>
    </location>
</feature>
<gene>
    <name evidence="2" type="ORF">ECRASSUSDP1_LOCUS12114</name>
</gene>
<keyword evidence="1" id="KW-1133">Transmembrane helix</keyword>
<keyword evidence="1" id="KW-0812">Transmembrane</keyword>
<comment type="caution">
    <text evidence="2">The sequence shown here is derived from an EMBL/GenBank/DDBJ whole genome shotgun (WGS) entry which is preliminary data.</text>
</comment>
<dbReference type="AlphaFoldDB" id="A0AAD1XDT9"/>
<keyword evidence="3" id="KW-1185">Reference proteome</keyword>
<feature type="transmembrane region" description="Helical" evidence="1">
    <location>
        <begin position="144"/>
        <end position="167"/>
    </location>
</feature>
<feature type="transmembrane region" description="Helical" evidence="1">
    <location>
        <begin position="101"/>
        <end position="123"/>
    </location>
</feature>
<evidence type="ECO:0000256" key="1">
    <source>
        <dbReference type="SAM" id="Phobius"/>
    </source>
</evidence>
<feature type="transmembrane region" description="Helical" evidence="1">
    <location>
        <begin position="263"/>
        <end position="284"/>
    </location>
</feature>
<accession>A0AAD1XDT9</accession>
<keyword evidence="1" id="KW-0472">Membrane</keyword>
<name>A0AAD1XDT9_EUPCR</name>
<organism evidence="2 3">
    <name type="scientific">Euplotes crassus</name>
    <dbReference type="NCBI Taxonomy" id="5936"/>
    <lineage>
        <taxon>Eukaryota</taxon>
        <taxon>Sar</taxon>
        <taxon>Alveolata</taxon>
        <taxon>Ciliophora</taxon>
        <taxon>Intramacronucleata</taxon>
        <taxon>Spirotrichea</taxon>
        <taxon>Hypotrichia</taxon>
        <taxon>Euplotida</taxon>
        <taxon>Euplotidae</taxon>
        <taxon>Moneuplotes</taxon>
    </lineage>
</organism>
<evidence type="ECO:0000313" key="3">
    <source>
        <dbReference type="Proteomes" id="UP001295684"/>
    </source>
</evidence>
<proteinExistence type="predicted"/>
<dbReference type="EMBL" id="CAMPGE010012007">
    <property type="protein sequence ID" value="CAI2370795.1"/>
    <property type="molecule type" value="Genomic_DNA"/>
</dbReference>
<feature type="transmembrane region" description="Helical" evidence="1">
    <location>
        <begin position="60"/>
        <end position="81"/>
    </location>
</feature>
<evidence type="ECO:0000313" key="2">
    <source>
        <dbReference type="EMBL" id="CAI2370795.1"/>
    </source>
</evidence>
<protein>
    <submittedName>
        <fullName evidence="2">Uncharacterized protein</fullName>
    </submittedName>
</protein>